<evidence type="ECO:0000313" key="2">
    <source>
        <dbReference type="Proteomes" id="UP001142078"/>
    </source>
</evidence>
<protein>
    <recommendedName>
        <fullName evidence="3">Arginase family protein</fullName>
    </recommendedName>
</protein>
<keyword evidence="2" id="KW-1185">Reference proteome</keyword>
<dbReference type="OrthoDB" id="9805406at2"/>
<dbReference type="AlphaFoldDB" id="A0A9X2MH46"/>
<organism evidence="1 2">
    <name type="scientific">Anaerosalibacter massiliensis</name>
    <dbReference type="NCBI Taxonomy" id="1347392"/>
    <lineage>
        <taxon>Bacteria</taxon>
        <taxon>Bacillati</taxon>
        <taxon>Bacillota</taxon>
        <taxon>Tissierellia</taxon>
        <taxon>Tissierellales</taxon>
        <taxon>Sporanaerobacteraceae</taxon>
        <taxon>Anaerosalibacter</taxon>
    </lineage>
</organism>
<dbReference type="Gene3D" id="3.40.800.10">
    <property type="entry name" value="Ureohydrolase domain"/>
    <property type="match status" value="1"/>
</dbReference>
<dbReference type="SUPFAM" id="SSF52768">
    <property type="entry name" value="Arginase/deacetylase"/>
    <property type="match status" value="1"/>
</dbReference>
<gene>
    <name evidence="1" type="ORF">NSA23_07220</name>
</gene>
<name>A0A9X2MH46_9FIRM</name>
<dbReference type="EMBL" id="JANJZL010000004">
    <property type="protein sequence ID" value="MCR2043910.1"/>
    <property type="molecule type" value="Genomic_DNA"/>
</dbReference>
<dbReference type="Proteomes" id="UP001142078">
    <property type="component" value="Unassembled WGS sequence"/>
</dbReference>
<proteinExistence type="predicted"/>
<reference evidence="1" key="1">
    <citation type="submission" date="2022-07" db="EMBL/GenBank/DDBJ databases">
        <title>Enhanced cultured diversity of the mouse gut microbiota enables custom-made synthetic communities.</title>
        <authorList>
            <person name="Afrizal A."/>
        </authorList>
    </citation>
    <scope>NUCLEOTIDE SEQUENCE</scope>
    <source>
        <strain evidence="1">DSM 29482</strain>
    </source>
</reference>
<dbReference type="InterPro" id="IPR023696">
    <property type="entry name" value="Ureohydrolase_dom_sf"/>
</dbReference>
<accession>A0A9X2MH46</accession>
<evidence type="ECO:0008006" key="3">
    <source>
        <dbReference type="Google" id="ProtNLM"/>
    </source>
</evidence>
<dbReference type="RefSeq" id="WP_042683064.1">
    <property type="nucleotide sequence ID" value="NZ_CABKTM010000049.1"/>
</dbReference>
<evidence type="ECO:0000313" key="1">
    <source>
        <dbReference type="EMBL" id="MCR2043910.1"/>
    </source>
</evidence>
<comment type="caution">
    <text evidence="1">The sequence shown here is derived from an EMBL/GenBank/DDBJ whole genome shotgun (WGS) entry which is preliminary data.</text>
</comment>
<sequence>MTTLNEKRKLNNEQFNFINLKIRLNKYDFHPKYFDISKKDTVDNFLNSLPKKSIAYLGTGDFHYISYFLIKRFLLKPMLVLFDNHFDIDKTDKYVITCGSWVRNCIEENLTSGLLIIGSNKKYMPKDILDCPFIQYIEDGNKTLDFNIIKKIEGRRVYISVDKDVLKGKIVKTSWDQGDMELVSLVNWLKLINRYCKVLGVDICGEAEHNPLLDIVNPEININNRKIDKKISEIFLN</sequence>